<keyword evidence="3" id="KW-1185">Reference proteome</keyword>
<dbReference type="AlphaFoldDB" id="A0AAD6VHC4"/>
<accession>A0AAD6VHC4</accession>
<evidence type="ECO:0000313" key="2">
    <source>
        <dbReference type="EMBL" id="KAJ7209797.1"/>
    </source>
</evidence>
<reference evidence="2" key="1">
    <citation type="submission" date="2023-03" db="EMBL/GenBank/DDBJ databases">
        <title>Massive genome expansion in bonnet fungi (Mycena s.s.) driven by repeated elements and novel gene families across ecological guilds.</title>
        <authorList>
            <consortium name="Lawrence Berkeley National Laboratory"/>
            <person name="Harder C.B."/>
            <person name="Miyauchi S."/>
            <person name="Viragh M."/>
            <person name="Kuo A."/>
            <person name="Thoen E."/>
            <person name="Andreopoulos B."/>
            <person name="Lu D."/>
            <person name="Skrede I."/>
            <person name="Drula E."/>
            <person name="Henrissat B."/>
            <person name="Morin E."/>
            <person name="Kohler A."/>
            <person name="Barry K."/>
            <person name="LaButti K."/>
            <person name="Morin E."/>
            <person name="Salamov A."/>
            <person name="Lipzen A."/>
            <person name="Mereny Z."/>
            <person name="Hegedus B."/>
            <person name="Baldrian P."/>
            <person name="Stursova M."/>
            <person name="Weitz H."/>
            <person name="Taylor A."/>
            <person name="Grigoriev I.V."/>
            <person name="Nagy L.G."/>
            <person name="Martin F."/>
            <person name="Kauserud H."/>
        </authorList>
    </citation>
    <scope>NUCLEOTIDE SEQUENCE</scope>
    <source>
        <strain evidence="2">9144</strain>
    </source>
</reference>
<evidence type="ECO:0000313" key="3">
    <source>
        <dbReference type="Proteomes" id="UP001219525"/>
    </source>
</evidence>
<evidence type="ECO:0000256" key="1">
    <source>
        <dbReference type="SAM" id="MobiDB-lite"/>
    </source>
</evidence>
<comment type="caution">
    <text evidence="2">The sequence shown here is derived from an EMBL/GenBank/DDBJ whole genome shotgun (WGS) entry which is preliminary data.</text>
</comment>
<feature type="compositionally biased region" description="Low complexity" evidence="1">
    <location>
        <begin position="462"/>
        <end position="477"/>
    </location>
</feature>
<dbReference type="Proteomes" id="UP001219525">
    <property type="component" value="Unassembled WGS sequence"/>
</dbReference>
<organism evidence="2 3">
    <name type="scientific">Mycena pura</name>
    <dbReference type="NCBI Taxonomy" id="153505"/>
    <lineage>
        <taxon>Eukaryota</taxon>
        <taxon>Fungi</taxon>
        <taxon>Dikarya</taxon>
        <taxon>Basidiomycota</taxon>
        <taxon>Agaricomycotina</taxon>
        <taxon>Agaricomycetes</taxon>
        <taxon>Agaricomycetidae</taxon>
        <taxon>Agaricales</taxon>
        <taxon>Marasmiineae</taxon>
        <taxon>Mycenaceae</taxon>
        <taxon>Mycena</taxon>
    </lineage>
</organism>
<feature type="region of interest" description="Disordered" evidence="1">
    <location>
        <begin position="344"/>
        <end position="379"/>
    </location>
</feature>
<gene>
    <name evidence="2" type="ORF">GGX14DRAFT_566285</name>
</gene>
<name>A0AAD6VHC4_9AGAR</name>
<sequence>MPLFRNHHLMDVNALRALCPEPSCTRVLPAPRKCQSGANHGKWYTACFNEAHGHRYKFWDLGVVPNGLPAPAQPPAALAQPSPAPIPAARAPSARCASCPRTGNAQCPSRLCKTCCHAQSAVFCRIHEPPLPPTVATTARRLSAARRSPAVPRRRRESIPFPAPRPRDKELPHERLARQHEAAARLAALTPLPPSPTLSQEARDEALAISLALGTSPPPSVTTADTRRVSLVSWVHRLEASTTVVQDVAGWAQTWPTIHLSDFTPFLTSHLHPHPDRYYDYFNFRLGQWVAIPQEFALNVATDEPVLLRRVDTVAGDQHDIIASFARFVNQSIYPVQLPALMNRKRRRATTPASRSTTPTSRRLAKKAKRERTYSSDDDLEVSEVTRMIKVEPLTPTPRRRPVPGPPFTALAYSSRRRLFSPSPPPVASSSRLTLSSFETRRATSSSPFPPASSLYRNVYPSSSSSASSLASSSPKH</sequence>
<feature type="region of interest" description="Disordered" evidence="1">
    <location>
        <begin position="140"/>
        <end position="169"/>
    </location>
</feature>
<feature type="compositionally biased region" description="Low complexity" evidence="1">
    <location>
        <begin position="140"/>
        <end position="151"/>
    </location>
</feature>
<proteinExistence type="predicted"/>
<feature type="region of interest" description="Disordered" evidence="1">
    <location>
        <begin position="419"/>
        <end position="477"/>
    </location>
</feature>
<protein>
    <submittedName>
        <fullName evidence="2">Uncharacterized protein</fullName>
    </submittedName>
</protein>
<dbReference type="EMBL" id="JARJCW010000030">
    <property type="protein sequence ID" value="KAJ7209797.1"/>
    <property type="molecule type" value="Genomic_DNA"/>
</dbReference>
<feature type="compositionally biased region" description="Low complexity" evidence="1">
    <location>
        <begin position="350"/>
        <end position="362"/>
    </location>
</feature>